<gene>
    <name evidence="2" type="ORF">H0A68_16250</name>
</gene>
<dbReference type="SUPFAM" id="SSF51735">
    <property type="entry name" value="NAD(P)-binding Rossmann-fold domains"/>
    <property type="match status" value="1"/>
</dbReference>
<evidence type="ECO:0000313" key="2">
    <source>
        <dbReference type="EMBL" id="NYT38435.1"/>
    </source>
</evidence>
<dbReference type="InterPro" id="IPR020843">
    <property type="entry name" value="ER"/>
</dbReference>
<reference evidence="2 3" key="1">
    <citation type="submission" date="2020-07" db="EMBL/GenBank/DDBJ databases">
        <title>Taxonomic revisions and descriptions of new bacterial species based on genomic comparisons in the high-G+C-content subgroup of the family Alcaligenaceae.</title>
        <authorList>
            <person name="Szabo A."/>
            <person name="Felfoldi T."/>
        </authorList>
    </citation>
    <scope>NUCLEOTIDE SEQUENCE [LARGE SCALE GENOMIC DNA]</scope>
    <source>
        <strain evidence="2 3">DSM 25264</strain>
    </source>
</reference>
<dbReference type="InterPro" id="IPR036291">
    <property type="entry name" value="NAD(P)-bd_dom_sf"/>
</dbReference>
<dbReference type="InterPro" id="IPR013154">
    <property type="entry name" value="ADH-like_N"/>
</dbReference>
<protein>
    <submittedName>
        <fullName evidence="2">YhdH/YhfP family quinone oxidoreductase</fullName>
    </submittedName>
</protein>
<dbReference type="PANTHER" id="PTHR43677">
    <property type="entry name" value="SHORT-CHAIN DEHYDROGENASE/REDUCTASE"/>
    <property type="match status" value="1"/>
</dbReference>
<dbReference type="Gene3D" id="3.40.50.720">
    <property type="entry name" value="NAD(P)-binding Rossmann-like Domain"/>
    <property type="match status" value="1"/>
</dbReference>
<dbReference type="InterPro" id="IPR011032">
    <property type="entry name" value="GroES-like_sf"/>
</dbReference>
<dbReference type="Pfam" id="PF00107">
    <property type="entry name" value="ADH_zinc_N"/>
    <property type="match status" value="1"/>
</dbReference>
<evidence type="ECO:0000259" key="1">
    <source>
        <dbReference type="SMART" id="SM00829"/>
    </source>
</evidence>
<dbReference type="EMBL" id="JACCEW010000005">
    <property type="protein sequence ID" value="NYT38435.1"/>
    <property type="molecule type" value="Genomic_DNA"/>
</dbReference>
<evidence type="ECO:0000313" key="3">
    <source>
        <dbReference type="Proteomes" id="UP000580517"/>
    </source>
</evidence>
<dbReference type="NCBIfam" id="TIGR02823">
    <property type="entry name" value="oxido_YhdH"/>
    <property type="match status" value="1"/>
</dbReference>
<sequence>MSSAPQTTEHFLALRTHRHGERIESRLERISVAELSQGEVVIRVRYAGVNYKDCLAVLGAAKIIGEFPRIAGIECVGSVVSSADAKFKPGDAVIVHGFKTGIAFDGGFAQFLRAPGEHVMHVPDGLSMHDAAVLGVPGFTVGLALQKFESLGLRPGLGEIAVSGAAGAVGIMAIAILSRAGYQVAAITRRADHGSALRQLGATDIVDAAAAVASKRPLESARFAAAIDNTGGDLLAWLLRSLRKDGMLASVGNASNNAFAGSVLPFIMRRIHMFGIVADADWPVRHDIWSRLSHQWRPDMAALAPHVHMVDLEHLLDHVTHRLRGEGPGGRILVDFGPASGAAEC</sequence>
<dbReference type="SUPFAM" id="SSF50129">
    <property type="entry name" value="GroES-like"/>
    <property type="match status" value="1"/>
</dbReference>
<keyword evidence="3" id="KW-1185">Reference proteome</keyword>
<comment type="caution">
    <text evidence="2">The sequence shown here is derived from an EMBL/GenBank/DDBJ whole genome shotgun (WGS) entry which is preliminary data.</text>
</comment>
<dbReference type="PANTHER" id="PTHR43677:SF1">
    <property type="entry name" value="ACRYLYL-COA REDUCTASE ACUI-RELATED"/>
    <property type="match status" value="1"/>
</dbReference>
<proteinExistence type="predicted"/>
<dbReference type="InterPro" id="IPR051397">
    <property type="entry name" value="Zn-ADH-like_protein"/>
</dbReference>
<dbReference type="AlphaFoldDB" id="A0A853FCB8"/>
<dbReference type="InterPro" id="IPR014188">
    <property type="entry name" value="Acrylyl-CoA_reductase_AcuI"/>
</dbReference>
<dbReference type="GO" id="GO:0043957">
    <property type="term" value="F:acryloyl-CoA reductase (NADPH) activity"/>
    <property type="evidence" value="ECO:0007669"/>
    <property type="project" value="TreeGrafter"/>
</dbReference>
<feature type="domain" description="Enoyl reductase (ER)" evidence="1">
    <location>
        <begin position="25"/>
        <end position="334"/>
    </location>
</feature>
<dbReference type="Pfam" id="PF08240">
    <property type="entry name" value="ADH_N"/>
    <property type="match status" value="1"/>
</dbReference>
<accession>A0A853FCB8</accession>
<dbReference type="CDD" id="cd05280">
    <property type="entry name" value="MDR_yhdh_yhfp"/>
    <property type="match status" value="1"/>
</dbReference>
<dbReference type="Gene3D" id="3.90.180.10">
    <property type="entry name" value="Medium-chain alcohol dehydrogenases, catalytic domain"/>
    <property type="match status" value="1"/>
</dbReference>
<dbReference type="OrthoDB" id="9782155at2"/>
<dbReference type="Proteomes" id="UP000580517">
    <property type="component" value="Unassembled WGS sequence"/>
</dbReference>
<name>A0A853FCB8_9BURK</name>
<dbReference type="SMART" id="SM00829">
    <property type="entry name" value="PKS_ER"/>
    <property type="match status" value="1"/>
</dbReference>
<organism evidence="2 3">
    <name type="scientific">Allopusillimonas soli</name>
    <dbReference type="NCBI Taxonomy" id="659016"/>
    <lineage>
        <taxon>Bacteria</taxon>
        <taxon>Pseudomonadati</taxon>
        <taxon>Pseudomonadota</taxon>
        <taxon>Betaproteobacteria</taxon>
        <taxon>Burkholderiales</taxon>
        <taxon>Alcaligenaceae</taxon>
        <taxon>Allopusillimonas</taxon>
    </lineage>
</organism>
<dbReference type="InterPro" id="IPR013149">
    <property type="entry name" value="ADH-like_C"/>
</dbReference>